<comment type="caution">
    <text evidence="9">The sequence shown here is derived from an EMBL/GenBank/DDBJ whole genome shotgun (WGS) entry which is preliminary data.</text>
</comment>
<evidence type="ECO:0000259" key="8">
    <source>
        <dbReference type="Pfam" id="PF02751"/>
    </source>
</evidence>
<comment type="similarity">
    <text evidence="2 6">Belongs to the TFIIA subunit 2 family.</text>
</comment>
<gene>
    <name evidence="9" type="ORF">QYE76_057542</name>
</gene>
<dbReference type="InterPro" id="IPR009083">
    <property type="entry name" value="TFIIA_a-hlx"/>
</dbReference>
<dbReference type="AlphaFoldDB" id="A0AAD8WQS3"/>
<dbReference type="EMBL" id="JAUUTY010000003">
    <property type="protein sequence ID" value="KAK1669383.1"/>
    <property type="molecule type" value="Genomic_DNA"/>
</dbReference>
<evidence type="ECO:0000259" key="7">
    <source>
        <dbReference type="Pfam" id="PF02268"/>
    </source>
</evidence>
<protein>
    <recommendedName>
        <fullName evidence="6">Transcription initiation factor IIA subunit 2</fullName>
    </recommendedName>
</protein>
<keyword evidence="4 6" id="KW-0804">Transcription</keyword>
<dbReference type="Gene3D" id="1.10.287.190">
    <property type="entry name" value="Transcription factor IIA gamma subunit, alpha-helical domain"/>
    <property type="match status" value="1"/>
</dbReference>
<dbReference type="Gene3D" id="2.30.18.10">
    <property type="entry name" value="Transcription factor IIA (TFIIA), beta-barrel domain"/>
    <property type="match status" value="1"/>
</dbReference>
<dbReference type="PIRSF" id="PIRSF009415">
    <property type="entry name" value="Hum_TFIIA_gamma"/>
    <property type="match status" value="1"/>
</dbReference>
<sequence>MVALELYRKTTIGVNLTETLDEMVFSGRLAPELAVRVQLQFDESMRDVLEEKLTSRASFKGHLHTYRYCDGVWIFILTDATFTNEEMTQNIGKVKIVACDASLMKPEVPPQQ</sequence>
<evidence type="ECO:0000313" key="10">
    <source>
        <dbReference type="Proteomes" id="UP001231189"/>
    </source>
</evidence>
<comment type="subcellular location">
    <subcellularLocation>
        <location evidence="1 6">Nucleus</location>
    </subcellularLocation>
</comment>
<evidence type="ECO:0000256" key="4">
    <source>
        <dbReference type="ARBA" id="ARBA00023163"/>
    </source>
</evidence>
<dbReference type="Pfam" id="PF02751">
    <property type="entry name" value="TFIIA_gamma_C"/>
    <property type="match status" value="1"/>
</dbReference>
<organism evidence="9 10">
    <name type="scientific">Lolium multiflorum</name>
    <name type="common">Italian ryegrass</name>
    <name type="synonym">Lolium perenne subsp. multiflorum</name>
    <dbReference type="NCBI Taxonomy" id="4521"/>
    <lineage>
        <taxon>Eukaryota</taxon>
        <taxon>Viridiplantae</taxon>
        <taxon>Streptophyta</taxon>
        <taxon>Embryophyta</taxon>
        <taxon>Tracheophyta</taxon>
        <taxon>Spermatophyta</taxon>
        <taxon>Magnoliopsida</taxon>
        <taxon>Liliopsida</taxon>
        <taxon>Poales</taxon>
        <taxon>Poaceae</taxon>
        <taxon>BOP clade</taxon>
        <taxon>Pooideae</taxon>
        <taxon>Poodae</taxon>
        <taxon>Poeae</taxon>
        <taxon>Poeae Chloroplast Group 2 (Poeae type)</taxon>
        <taxon>Loliodinae</taxon>
        <taxon>Loliinae</taxon>
        <taxon>Lolium</taxon>
    </lineage>
</organism>
<dbReference type="Pfam" id="PF02268">
    <property type="entry name" value="TFIIA_gamma_N"/>
    <property type="match status" value="1"/>
</dbReference>
<dbReference type="SUPFAM" id="SSF50784">
    <property type="entry name" value="Transcription factor IIA (TFIIA), beta-barrel domain"/>
    <property type="match status" value="1"/>
</dbReference>
<keyword evidence="10" id="KW-1185">Reference proteome</keyword>
<dbReference type="FunFam" id="2.30.18.10:FF:000001">
    <property type="entry name" value="Transcription initiation factor IIA subunit 2"/>
    <property type="match status" value="1"/>
</dbReference>
<name>A0AAD8WQS3_LOLMU</name>
<evidence type="ECO:0000313" key="9">
    <source>
        <dbReference type="EMBL" id="KAK1669383.1"/>
    </source>
</evidence>
<evidence type="ECO:0000256" key="3">
    <source>
        <dbReference type="ARBA" id="ARBA00023015"/>
    </source>
</evidence>
<feature type="domain" description="Transcription initiation factor IIA gamma subunit C-terminal" evidence="8">
    <location>
        <begin position="60"/>
        <end position="101"/>
    </location>
</feature>
<evidence type="ECO:0000256" key="1">
    <source>
        <dbReference type="ARBA" id="ARBA00004123"/>
    </source>
</evidence>
<accession>A0AAD8WQS3</accession>
<comment type="function">
    <text evidence="6">TFIIA is a component of the transcription machinery of RNA polymerase II and plays an important role in transcriptional activation.</text>
</comment>
<keyword evidence="5 6" id="KW-0539">Nucleus</keyword>
<dbReference type="GO" id="GO:0006367">
    <property type="term" value="P:transcription initiation at RNA polymerase II promoter"/>
    <property type="evidence" value="ECO:0007669"/>
    <property type="project" value="InterPro"/>
</dbReference>
<feature type="domain" description="Transcription initiation factor IIA gamma subunit N-terminal" evidence="7">
    <location>
        <begin position="4"/>
        <end position="49"/>
    </location>
</feature>
<keyword evidence="3 6" id="KW-0805">Transcription regulation</keyword>
<evidence type="ECO:0000256" key="2">
    <source>
        <dbReference type="ARBA" id="ARBA00007675"/>
    </source>
</evidence>
<evidence type="ECO:0000256" key="6">
    <source>
        <dbReference type="PIRNR" id="PIRNR009415"/>
    </source>
</evidence>
<dbReference type="Proteomes" id="UP001231189">
    <property type="component" value="Unassembled WGS sequence"/>
</dbReference>
<dbReference type="InterPro" id="IPR015871">
    <property type="entry name" value="TFIIA_gsu_C"/>
</dbReference>
<dbReference type="PANTHER" id="PTHR10966">
    <property type="entry name" value="TRANSCRIPTION INITIATION FACTOR IIA SUBUNIT 2"/>
    <property type="match status" value="1"/>
</dbReference>
<proteinExistence type="inferred from homology"/>
<dbReference type="InterPro" id="IPR009088">
    <property type="entry name" value="TFIIA_b-brl"/>
</dbReference>
<evidence type="ECO:0000256" key="5">
    <source>
        <dbReference type="ARBA" id="ARBA00023242"/>
    </source>
</evidence>
<dbReference type="CDD" id="cd10014">
    <property type="entry name" value="TFIIA_gamma_C"/>
    <property type="match status" value="1"/>
</dbReference>
<dbReference type="InterPro" id="IPR003194">
    <property type="entry name" value="TFIIA_gsu"/>
</dbReference>
<dbReference type="InterPro" id="IPR015872">
    <property type="entry name" value="TFIIA_gsu_N"/>
</dbReference>
<dbReference type="SUPFAM" id="SSF47396">
    <property type="entry name" value="Transcription factor IIA (TFIIA), alpha-helical domain"/>
    <property type="match status" value="1"/>
</dbReference>
<dbReference type="GO" id="GO:0005672">
    <property type="term" value="C:transcription factor TFIIA complex"/>
    <property type="evidence" value="ECO:0007669"/>
    <property type="project" value="InterPro"/>
</dbReference>
<reference evidence="9" key="1">
    <citation type="submission" date="2023-07" db="EMBL/GenBank/DDBJ databases">
        <title>A chromosome-level genome assembly of Lolium multiflorum.</title>
        <authorList>
            <person name="Chen Y."/>
            <person name="Copetti D."/>
            <person name="Kolliker R."/>
            <person name="Studer B."/>
        </authorList>
    </citation>
    <scope>NUCLEOTIDE SEQUENCE</scope>
    <source>
        <strain evidence="9">02402/16</strain>
        <tissue evidence="9">Leaf</tissue>
    </source>
</reference>